<dbReference type="Proteomes" id="UP000499080">
    <property type="component" value="Unassembled WGS sequence"/>
</dbReference>
<protein>
    <submittedName>
        <fullName evidence="2">Uncharacterized protein</fullName>
    </submittedName>
</protein>
<gene>
    <name evidence="2" type="ORF">AVEN_83142_1</name>
</gene>
<organism evidence="2 3">
    <name type="scientific">Araneus ventricosus</name>
    <name type="common">Orbweaver spider</name>
    <name type="synonym">Epeira ventricosa</name>
    <dbReference type="NCBI Taxonomy" id="182803"/>
    <lineage>
        <taxon>Eukaryota</taxon>
        <taxon>Metazoa</taxon>
        <taxon>Ecdysozoa</taxon>
        <taxon>Arthropoda</taxon>
        <taxon>Chelicerata</taxon>
        <taxon>Arachnida</taxon>
        <taxon>Araneae</taxon>
        <taxon>Araneomorphae</taxon>
        <taxon>Entelegynae</taxon>
        <taxon>Araneoidea</taxon>
        <taxon>Araneidae</taxon>
        <taxon>Araneus</taxon>
    </lineage>
</organism>
<dbReference type="AlphaFoldDB" id="A0A4Y2ANI8"/>
<evidence type="ECO:0000313" key="3">
    <source>
        <dbReference type="Proteomes" id="UP000499080"/>
    </source>
</evidence>
<feature type="compositionally biased region" description="Basic residues" evidence="1">
    <location>
        <begin position="19"/>
        <end position="29"/>
    </location>
</feature>
<sequence>MLVCLWVMAIKKNTSYSKKPLHSSHHRVGRGGLGVRSRLRGPRAPGSKPDSTENPSCFGPVACQIIRRGQTSSRWCGGEVWRGGASSCVILVI</sequence>
<name>A0A4Y2ANI8_ARAVE</name>
<evidence type="ECO:0000313" key="2">
    <source>
        <dbReference type="EMBL" id="GBL81067.1"/>
    </source>
</evidence>
<dbReference type="EMBL" id="BGPR01000024">
    <property type="protein sequence ID" value="GBL81067.1"/>
    <property type="molecule type" value="Genomic_DNA"/>
</dbReference>
<keyword evidence="3" id="KW-1185">Reference proteome</keyword>
<comment type="caution">
    <text evidence="2">The sequence shown here is derived from an EMBL/GenBank/DDBJ whole genome shotgun (WGS) entry which is preliminary data.</text>
</comment>
<proteinExistence type="predicted"/>
<feature type="region of interest" description="Disordered" evidence="1">
    <location>
        <begin position="18"/>
        <end position="55"/>
    </location>
</feature>
<evidence type="ECO:0000256" key="1">
    <source>
        <dbReference type="SAM" id="MobiDB-lite"/>
    </source>
</evidence>
<accession>A0A4Y2ANI8</accession>
<reference evidence="2 3" key="1">
    <citation type="journal article" date="2019" name="Sci. Rep.">
        <title>Orb-weaving spider Araneus ventricosus genome elucidates the spidroin gene catalogue.</title>
        <authorList>
            <person name="Kono N."/>
            <person name="Nakamura H."/>
            <person name="Ohtoshi R."/>
            <person name="Moran D.A.P."/>
            <person name="Shinohara A."/>
            <person name="Yoshida Y."/>
            <person name="Fujiwara M."/>
            <person name="Mori M."/>
            <person name="Tomita M."/>
            <person name="Arakawa K."/>
        </authorList>
    </citation>
    <scope>NUCLEOTIDE SEQUENCE [LARGE SCALE GENOMIC DNA]</scope>
</reference>